<reference evidence="5 6" key="1">
    <citation type="submission" date="2015-03" db="EMBL/GenBank/DDBJ databases">
        <title>Draft Genome Sequence of Burkholderia andropogonis type strain ICMP2807, isolated from Sorghum bicolor.</title>
        <authorList>
            <person name="Lopes-Santos L."/>
            <person name="Castro D.B."/>
            <person name="Ottoboni L.M."/>
            <person name="Park D."/>
            <person name="Weirc B.S."/>
            <person name="Destefano S.A."/>
        </authorList>
    </citation>
    <scope>NUCLEOTIDE SEQUENCE [LARGE SCALE GENOMIC DNA]</scope>
    <source>
        <strain evidence="5 6">ICMP2807</strain>
    </source>
</reference>
<keyword evidence="3" id="KW-0804">Transcription</keyword>
<keyword evidence="6" id="KW-1185">Reference proteome</keyword>
<sequence>MTVKNWHYSTQGSAETARPYVWREAMDTMCLPMPEIALGDDFHAEVVGMVSPTGIEFSRLSASPLTISGSYQNQQAGLWLAVLLDGRSVFSEAGDRIALSRGDILYGPSRRDSTLELHADFRMLYVRMPINALHPGLVDPGTLRSGILPGDSRLTRMLTGMLLSVGDELEAFAPHEIHPLEVALSEFLVASLADAQPGKRFGDRIRAAHFHRICQSIDQQLGDAELSLSKLTEQQGISPRYLQKLFEEAGLTFSIYLRDRRLARCHADLCSSAHGTLSVSEICFRWGFNDAAHFSRSFRAKYGITPRECRTRQMRVTIASTRAVV</sequence>
<dbReference type="GO" id="GO:0003700">
    <property type="term" value="F:DNA-binding transcription factor activity"/>
    <property type="evidence" value="ECO:0007669"/>
    <property type="project" value="InterPro"/>
</dbReference>
<dbReference type="InterPro" id="IPR018060">
    <property type="entry name" value="HTH_AraC"/>
</dbReference>
<dbReference type="InterPro" id="IPR035418">
    <property type="entry name" value="AraC-bd_2"/>
</dbReference>
<accession>A0A0F5K6A3</accession>
<evidence type="ECO:0000256" key="1">
    <source>
        <dbReference type="ARBA" id="ARBA00023015"/>
    </source>
</evidence>
<feature type="domain" description="HTH araC/xylS-type" evidence="4">
    <location>
        <begin position="211"/>
        <end position="312"/>
    </location>
</feature>
<dbReference type="AlphaFoldDB" id="A0A0F5K6A3"/>
<evidence type="ECO:0000256" key="2">
    <source>
        <dbReference type="ARBA" id="ARBA00023125"/>
    </source>
</evidence>
<proteinExistence type="predicted"/>
<evidence type="ECO:0000313" key="6">
    <source>
        <dbReference type="Proteomes" id="UP000033618"/>
    </source>
</evidence>
<protein>
    <recommendedName>
        <fullName evidence="4">HTH araC/xylS-type domain-containing protein</fullName>
    </recommendedName>
</protein>
<dbReference type="Pfam" id="PF14525">
    <property type="entry name" value="AraC_binding_2"/>
    <property type="match status" value="1"/>
</dbReference>
<dbReference type="InterPro" id="IPR020449">
    <property type="entry name" value="Tscrpt_reg_AraC-type_HTH"/>
</dbReference>
<dbReference type="Proteomes" id="UP000033618">
    <property type="component" value="Unassembled WGS sequence"/>
</dbReference>
<dbReference type="STRING" id="28092.WM40_02085"/>
<gene>
    <name evidence="5" type="ORF">WM40_02085</name>
</gene>
<dbReference type="PATRIC" id="fig|28092.6.peg.485"/>
<keyword evidence="2" id="KW-0238">DNA-binding</keyword>
<dbReference type="PANTHER" id="PTHR46796">
    <property type="entry name" value="HTH-TYPE TRANSCRIPTIONAL ACTIVATOR RHAS-RELATED"/>
    <property type="match status" value="1"/>
</dbReference>
<dbReference type="PANTHER" id="PTHR46796:SF6">
    <property type="entry name" value="ARAC SUBFAMILY"/>
    <property type="match status" value="1"/>
</dbReference>
<dbReference type="Gene3D" id="1.10.10.60">
    <property type="entry name" value="Homeodomain-like"/>
    <property type="match status" value="1"/>
</dbReference>
<organism evidence="5 6">
    <name type="scientific">Robbsia andropogonis</name>
    <dbReference type="NCBI Taxonomy" id="28092"/>
    <lineage>
        <taxon>Bacteria</taxon>
        <taxon>Pseudomonadati</taxon>
        <taxon>Pseudomonadota</taxon>
        <taxon>Betaproteobacteria</taxon>
        <taxon>Burkholderiales</taxon>
        <taxon>Burkholderiaceae</taxon>
        <taxon>Robbsia</taxon>
    </lineage>
</organism>
<dbReference type="PRINTS" id="PR00032">
    <property type="entry name" value="HTHARAC"/>
</dbReference>
<evidence type="ECO:0000256" key="3">
    <source>
        <dbReference type="ARBA" id="ARBA00023163"/>
    </source>
</evidence>
<dbReference type="EMBL" id="LAQU01000002">
    <property type="protein sequence ID" value="KKB65047.1"/>
    <property type="molecule type" value="Genomic_DNA"/>
</dbReference>
<dbReference type="Pfam" id="PF12833">
    <property type="entry name" value="HTH_18"/>
    <property type="match status" value="1"/>
</dbReference>
<evidence type="ECO:0000259" key="4">
    <source>
        <dbReference type="PROSITE" id="PS01124"/>
    </source>
</evidence>
<dbReference type="SUPFAM" id="SSF46689">
    <property type="entry name" value="Homeodomain-like"/>
    <property type="match status" value="1"/>
</dbReference>
<dbReference type="GO" id="GO:0043565">
    <property type="term" value="F:sequence-specific DNA binding"/>
    <property type="evidence" value="ECO:0007669"/>
    <property type="project" value="InterPro"/>
</dbReference>
<dbReference type="SMART" id="SM00342">
    <property type="entry name" value="HTH_ARAC"/>
    <property type="match status" value="1"/>
</dbReference>
<keyword evidence="1" id="KW-0805">Transcription regulation</keyword>
<dbReference type="InterPro" id="IPR009057">
    <property type="entry name" value="Homeodomain-like_sf"/>
</dbReference>
<evidence type="ECO:0000313" key="5">
    <source>
        <dbReference type="EMBL" id="KKB65047.1"/>
    </source>
</evidence>
<comment type="caution">
    <text evidence="5">The sequence shown here is derived from an EMBL/GenBank/DDBJ whole genome shotgun (WGS) entry which is preliminary data.</text>
</comment>
<name>A0A0F5K6A3_9BURK</name>
<dbReference type="PROSITE" id="PS01124">
    <property type="entry name" value="HTH_ARAC_FAMILY_2"/>
    <property type="match status" value="1"/>
</dbReference>
<dbReference type="InterPro" id="IPR050204">
    <property type="entry name" value="AraC_XylS_family_regulators"/>
</dbReference>